<protein>
    <submittedName>
        <fullName evidence="2">T9SS type A sorting domain-containing protein</fullName>
    </submittedName>
</protein>
<dbReference type="NCBIfam" id="TIGR04183">
    <property type="entry name" value="Por_Secre_tail"/>
    <property type="match status" value="1"/>
</dbReference>
<dbReference type="Proteomes" id="UP001204772">
    <property type="component" value="Unassembled WGS sequence"/>
</dbReference>
<name>A0ABT1FXV0_9BACT</name>
<organism evidence="2 3">
    <name type="scientific">Runella salmonicolor</name>
    <dbReference type="NCBI Taxonomy" id="2950278"/>
    <lineage>
        <taxon>Bacteria</taxon>
        <taxon>Pseudomonadati</taxon>
        <taxon>Bacteroidota</taxon>
        <taxon>Cytophagia</taxon>
        <taxon>Cytophagales</taxon>
        <taxon>Spirosomataceae</taxon>
        <taxon>Runella</taxon>
    </lineage>
</organism>
<dbReference type="InterPro" id="IPR026444">
    <property type="entry name" value="Secre_tail"/>
</dbReference>
<keyword evidence="3" id="KW-1185">Reference proteome</keyword>
<dbReference type="EMBL" id="JAMZEL010000027">
    <property type="protein sequence ID" value="MCP1386531.1"/>
    <property type="molecule type" value="Genomic_DNA"/>
</dbReference>
<evidence type="ECO:0000259" key="1">
    <source>
        <dbReference type="Pfam" id="PF18962"/>
    </source>
</evidence>
<dbReference type="RefSeq" id="WP_253533441.1">
    <property type="nucleotide sequence ID" value="NZ_JAMZEL010000027.1"/>
</dbReference>
<evidence type="ECO:0000313" key="2">
    <source>
        <dbReference type="EMBL" id="MCP1386531.1"/>
    </source>
</evidence>
<sequence length="305" mass="34036">MKKYLLLIAFWGLVKTVIAQELSSFRVKYLVTYDESNKTYTAWVVPDYDTPNVHNPDTEEKGATAQFTLKVPAGFVLSNLKDIRGSWDKNPAKLGQESAFLKAGLSSNYEYYVIGKSANETNYGAFKRDEPVALFSFEGSSAAEHPEQVQVLDRNDPFIQIADKTLSLNVGNSFYSRSGQRPAASALPLEQFAQPTTLNLVLRDLAARLLQSEGVDVLPEERSLITYPSPATTLLTIKYFSEVNDAPVVFDLIDLKGTTLQKHRLQAKKGVNTLLLSIDKLSSGSYLIRTELNKRIITKKFVKVE</sequence>
<comment type="caution">
    <text evidence="2">The sequence shown here is derived from an EMBL/GenBank/DDBJ whole genome shotgun (WGS) entry which is preliminary data.</text>
</comment>
<proteinExistence type="predicted"/>
<feature type="domain" description="Secretion system C-terminal sorting" evidence="1">
    <location>
        <begin position="227"/>
        <end position="302"/>
    </location>
</feature>
<evidence type="ECO:0000313" key="3">
    <source>
        <dbReference type="Proteomes" id="UP001204772"/>
    </source>
</evidence>
<gene>
    <name evidence="2" type="ORF">NCI00_29075</name>
</gene>
<dbReference type="Pfam" id="PF18962">
    <property type="entry name" value="Por_Secre_tail"/>
    <property type="match status" value="1"/>
</dbReference>
<reference evidence="2 3" key="1">
    <citation type="submission" date="2022-06" db="EMBL/GenBank/DDBJ databases">
        <title>Runella sp. S5 genome sequencing.</title>
        <authorList>
            <person name="Park S."/>
        </authorList>
    </citation>
    <scope>NUCLEOTIDE SEQUENCE [LARGE SCALE GENOMIC DNA]</scope>
    <source>
        <strain evidence="2 3">S5</strain>
    </source>
</reference>
<accession>A0ABT1FXV0</accession>